<feature type="non-terminal residue" evidence="1">
    <location>
        <position position="178"/>
    </location>
</feature>
<gene>
    <name evidence="1" type="ORF">P7K49_024639</name>
</gene>
<keyword evidence="2" id="KW-1185">Reference proteome</keyword>
<accession>A0ABQ9URQ5</accession>
<comment type="caution">
    <text evidence="1">The sequence shown here is derived from an EMBL/GenBank/DDBJ whole genome shotgun (WGS) entry which is preliminary data.</text>
</comment>
<dbReference type="Proteomes" id="UP001266305">
    <property type="component" value="Unassembled WGS sequence"/>
</dbReference>
<proteinExistence type="predicted"/>
<evidence type="ECO:0000313" key="2">
    <source>
        <dbReference type="Proteomes" id="UP001266305"/>
    </source>
</evidence>
<evidence type="ECO:0000313" key="1">
    <source>
        <dbReference type="EMBL" id="KAK2099188.1"/>
    </source>
</evidence>
<sequence length="178" mass="19644">MAIDPSALLGPWLFPTLPLLGGWKRDFFFFFLLSAFPASCSANLCFKLLIDFSPQQPESPSTHTVTSPHSPDDKAFVAVLPFSSQLSVLSPSPREHGLPLPHHVNFHCRMLHAGNTSCVGTFAECLPLWGTFLSISKPDTLYKPTDLSSPLPRPQLSCSSRWLSGPRVRLLMTHSITE</sequence>
<organism evidence="1 2">
    <name type="scientific">Saguinus oedipus</name>
    <name type="common">Cotton-top tamarin</name>
    <name type="synonym">Oedipomidas oedipus</name>
    <dbReference type="NCBI Taxonomy" id="9490"/>
    <lineage>
        <taxon>Eukaryota</taxon>
        <taxon>Metazoa</taxon>
        <taxon>Chordata</taxon>
        <taxon>Craniata</taxon>
        <taxon>Vertebrata</taxon>
        <taxon>Euteleostomi</taxon>
        <taxon>Mammalia</taxon>
        <taxon>Eutheria</taxon>
        <taxon>Euarchontoglires</taxon>
        <taxon>Primates</taxon>
        <taxon>Haplorrhini</taxon>
        <taxon>Platyrrhini</taxon>
        <taxon>Cebidae</taxon>
        <taxon>Callitrichinae</taxon>
        <taxon>Saguinus</taxon>
    </lineage>
</organism>
<dbReference type="EMBL" id="JASSZA010000011">
    <property type="protein sequence ID" value="KAK2099188.1"/>
    <property type="molecule type" value="Genomic_DNA"/>
</dbReference>
<reference evidence="1 2" key="1">
    <citation type="submission" date="2023-05" db="EMBL/GenBank/DDBJ databases">
        <title>B98-5 Cell Line De Novo Hybrid Assembly: An Optical Mapping Approach.</title>
        <authorList>
            <person name="Kananen K."/>
            <person name="Auerbach J.A."/>
            <person name="Kautto E."/>
            <person name="Blachly J.S."/>
        </authorList>
    </citation>
    <scope>NUCLEOTIDE SEQUENCE [LARGE SCALE GENOMIC DNA]</scope>
    <source>
        <strain evidence="1">B95-8</strain>
        <tissue evidence="1">Cell line</tissue>
    </source>
</reference>
<protein>
    <submittedName>
        <fullName evidence="1">Uncharacterized protein</fullName>
    </submittedName>
</protein>
<name>A0ABQ9URQ5_SAGOE</name>